<dbReference type="NCBIfam" id="TIGR00487">
    <property type="entry name" value="IF-2"/>
    <property type="match status" value="1"/>
</dbReference>
<evidence type="ECO:0000256" key="6">
    <source>
        <dbReference type="ARBA" id="ARBA00023134"/>
    </source>
</evidence>
<feature type="binding site" evidence="7">
    <location>
        <begin position="223"/>
        <end position="227"/>
    </location>
    <ligand>
        <name>GTP</name>
        <dbReference type="ChEBI" id="CHEBI:37565"/>
    </ligand>
</feature>
<keyword evidence="7" id="KW-0963">Cytoplasm</keyword>
<dbReference type="Gene3D" id="3.40.50.300">
    <property type="entry name" value="P-loop containing nucleotide triphosphate hydrolases"/>
    <property type="match status" value="1"/>
</dbReference>
<dbReference type="CDD" id="cd01887">
    <property type="entry name" value="IF2_eIF5B"/>
    <property type="match status" value="1"/>
</dbReference>
<proteinExistence type="inferred from homology"/>
<dbReference type="InterPro" id="IPR000178">
    <property type="entry name" value="TF_IF2_bacterial-like"/>
</dbReference>
<evidence type="ECO:0000256" key="4">
    <source>
        <dbReference type="ARBA" id="ARBA00022741"/>
    </source>
</evidence>
<comment type="caution">
    <text evidence="10">The sequence shown here is derived from an EMBL/GenBank/DDBJ whole genome shotgun (WGS) entry which is preliminary data.</text>
</comment>
<comment type="similarity">
    <text evidence="1 7 8">Belongs to the TRAFAC class translation factor GTPase superfamily. Classic translation factor GTPase family. IF-2 subfamily.</text>
</comment>
<dbReference type="GO" id="GO:0003743">
    <property type="term" value="F:translation initiation factor activity"/>
    <property type="evidence" value="ECO:0007669"/>
    <property type="project" value="UniProtKB-UniRule"/>
</dbReference>
<evidence type="ECO:0000256" key="1">
    <source>
        <dbReference type="ARBA" id="ARBA00007733"/>
    </source>
</evidence>
<dbReference type="GO" id="GO:0003924">
    <property type="term" value="F:GTPase activity"/>
    <property type="evidence" value="ECO:0007669"/>
    <property type="project" value="UniProtKB-UniRule"/>
</dbReference>
<dbReference type="PROSITE" id="PS51722">
    <property type="entry name" value="G_TR_2"/>
    <property type="match status" value="1"/>
</dbReference>
<dbReference type="InterPro" id="IPR044145">
    <property type="entry name" value="IF2_II"/>
</dbReference>
<feature type="domain" description="Tr-type G" evidence="9">
    <location>
        <begin position="168"/>
        <end position="336"/>
    </location>
</feature>
<dbReference type="Pfam" id="PF11987">
    <property type="entry name" value="IF-2"/>
    <property type="match status" value="1"/>
</dbReference>
<evidence type="ECO:0000256" key="7">
    <source>
        <dbReference type="HAMAP-Rule" id="MF_00100"/>
    </source>
</evidence>
<evidence type="ECO:0000256" key="5">
    <source>
        <dbReference type="ARBA" id="ARBA00022917"/>
    </source>
</evidence>
<keyword evidence="4 7" id="KW-0547">Nucleotide-binding</keyword>
<evidence type="ECO:0000256" key="2">
    <source>
        <dbReference type="ARBA" id="ARBA00020675"/>
    </source>
</evidence>
<feature type="region of interest" description="G-domain" evidence="7">
    <location>
        <begin position="171"/>
        <end position="319"/>
    </location>
</feature>
<dbReference type="InterPro" id="IPR015760">
    <property type="entry name" value="TIF_IF2"/>
</dbReference>
<dbReference type="InterPro" id="IPR023115">
    <property type="entry name" value="TIF_IF2_dom3"/>
</dbReference>
<feature type="binding site" evidence="7">
    <location>
        <begin position="177"/>
        <end position="184"/>
    </location>
    <ligand>
        <name>GTP</name>
        <dbReference type="ChEBI" id="CHEBI:37565"/>
    </ligand>
</feature>
<dbReference type="InterPro" id="IPR000795">
    <property type="entry name" value="T_Tr_GTP-bd_dom"/>
</dbReference>
<dbReference type="PANTHER" id="PTHR43381">
    <property type="entry name" value="TRANSLATION INITIATION FACTOR IF-2-RELATED"/>
    <property type="match status" value="1"/>
</dbReference>
<dbReference type="InterPro" id="IPR009000">
    <property type="entry name" value="Transl_B-barrel_sf"/>
</dbReference>
<dbReference type="InterPro" id="IPR027417">
    <property type="entry name" value="P-loop_NTPase"/>
</dbReference>
<protein>
    <recommendedName>
        <fullName evidence="2 7">Translation initiation factor IF-2</fullName>
    </recommendedName>
</protein>
<dbReference type="InterPro" id="IPR006847">
    <property type="entry name" value="IF2_N"/>
</dbReference>
<keyword evidence="6 7" id="KW-0342">GTP-binding</keyword>
<dbReference type="PATRIC" id="fig|1619001.3.peg.641"/>
<dbReference type="Gene3D" id="2.40.30.10">
    <property type="entry name" value="Translation factors"/>
    <property type="match status" value="2"/>
</dbReference>
<evidence type="ECO:0000313" key="11">
    <source>
        <dbReference type="Proteomes" id="UP000034705"/>
    </source>
</evidence>
<organism evidence="10 11">
    <name type="scientific">Candidatus Uhrbacteria bacterium GW2011_GWF2_46_218</name>
    <dbReference type="NCBI Taxonomy" id="1619001"/>
    <lineage>
        <taxon>Bacteria</taxon>
        <taxon>Candidatus Uhriibacteriota</taxon>
    </lineage>
</organism>
<dbReference type="InterPro" id="IPR053905">
    <property type="entry name" value="EF-G-like_DII"/>
</dbReference>
<dbReference type="Gene3D" id="3.40.50.10050">
    <property type="entry name" value="Translation initiation factor IF- 2, domain 3"/>
    <property type="match status" value="1"/>
</dbReference>
<dbReference type="EMBL" id="LCMG01000013">
    <property type="protein sequence ID" value="KKU32737.1"/>
    <property type="molecule type" value="Genomic_DNA"/>
</dbReference>
<reference evidence="10 11" key="1">
    <citation type="journal article" date="2015" name="Nature">
        <title>rRNA introns, odd ribosomes, and small enigmatic genomes across a large radiation of phyla.</title>
        <authorList>
            <person name="Brown C.T."/>
            <person name="Hug L.A."/>
            <person name="Thomas B.C."/>
            <person name="Sharon I."/>
            <person name="Castelle C.J."/>
            <person name="Singh A."/>
            <person name="Wilkins M.J."/>
            <person name="Williams K.H."/>
            <person name="Banfield J.F."/>
        </authorList>
    </citation>
    <scope>NUCLEOTIDE SEQUENCE [LARGE SCALE GENOMIC DNA]</scope>
</reference>
<dbReference type="NCBIfam" id="TIGR00231">
    <property type="entry name" value="small_GTP"/>
    <property type="match status" value="1"/>
</dbReference>
<keyword evidence="5 7" id="KW-0648">Protein biosynthesis</keyword>
<dbReference type="GO" id="GO:0005525">
    <property type="term" value="F:GTP binding"/>
    <property type="evidence" value="ECO:0007669"/>
    <property type="project" value="UniProtKB-KW"/>
</dbReference>
<evidence type="ECO:0000256" key="3">
    <source>
        <dbReference type="ARBA" id="ARBA00022540"/>
    </source>
</evidence>
<dbReference type="Pfam" id="PF04760">
    <property type="entry name" value="IF2_N"/>
    <property type="match status" value="1"/>
</dbReference>
<evidence type="ECO:0000256" key="8">
    <source>
        <dbReference type="RuleBase" id="RU000644"/>
    </source>
</evidence>
<comment type="function">
    <text evidence="7 8">One of the essential components for the initiation of protein synthesis. Protects formylmethionyl-tRNA from spontaneous hydrolysis and promotes its binding to the 30S ribosomal subunits. Also involved in the hydrolysis of GTP during the formation of the 70S ribosomal complex.</text>
</comment>
<dbReference type="Proteomes" id="UP000034705">
    <property type="component" value="Unassembled WGS sequence"/>
</dbReference>
<dbReference type="SUPFAM" id="SSF50447">
    <property type="entry name" value="Translation proteins"/>
    <property type="match status" value="2"/>
</dbReference>
<dbReference type="GO" id="GO:0005737">
    <property type="term" value="C:cytoplasm"/>
    <property type="evidence" value="ECO:0007669"/>
    <property type="project" value="UniProtKB-SubCell"/>
</dbReference>
<evidence type="ECO:0000259" key="9">
    <source>
        <dbReference type="PROSITE" id="PS51722"/>
    </source>
</evidence>
<dbReference type="FunFam" id="3.40.50.300:FF:000019">
    <property type="entry name" value="Translation initiation factor IF-2"/>
    <property type="match status" value="1"/>
</dbReference>
<dbReference type="AlphaFoldDB" id="A0A0G1PJ77"/>
<accession>A0A0G1PJ77</accession>
<keyword evidence="3 7" id="KW-0396">Initiation factor</keyword>
<dbReference type="SUPFAM" id="SSF52156">
    <property type="entry name" value="Initiation factor IF2/eIF5b, domain 3"/>
    <property type="match status" value="1"/>
</dbReference>
<evidence type="ECO:0000313" key="10">
    <source>
        <dbReference type="EMBL" id="KKU32737.1"/>
    </source>
</evidence>
<comment type="subcellular location">
    <subcellularLocation>
        <location evidence="7">Cytoplasm</location>
    </subcellularLocation>
</comment>
<dbReference type="HAMAP" id="MF_00100_B">
    <property type="entry name" value="IF_2_B"/>
    <property type="match status" value="1"/>
</dbReference>
<dbReference type="Pfam" id="PF22042">
    <property type="entry name" value="EF-G_D2"/>
    <property type="match status" value="1"/>
</dbReference>
<feature type="binding site" evidence="7">
    <location>
        <begin position="277"/>
        <end position="280"/>
    </location>
    <ligand>
        <name>GTP</name>
        <dbReference type="ChEBI" id="CHEBI:37565"/>
    </ligand>
</feature>
<name>A0A0G1PJ77_9BACT</name>
<gene>
    <name evidence="7" type="primary">infB</name>
    <name evidence="10" type="ORF">UX45_C0013G0014</name>
</gene>
<dbReference type="CDD" id="cd03702">
    <property type="entry name" value="IF2_mtIF2_II"/>
    <property type="match status" value="1"/>
</dbReference>
<dbReference type="InterPro" id="IPR036925">
    <property type="entry name" value="TIF_IF2_dom3_sf"/>
</dbReference>
<dbReference type="InterPro" id="IPR005225">
    <property type="entry name" value="Small_GTP-bd"/>
</dbReference>
<dbReference type="FunFam" id="3.40.50.10050:FF:000001">
    <property type="entry name" value="Translation initiation factor IF-2"/>
    <property type="match status" value="1"/>
</dbReference>
<dbReference type="SUPFAM" id="SSF52540">
    <property type="entry name" value="P-loop containing nucleoside triphosphate hydrolases"/>
    <property type="match status" value="1"/>
</dbReference>
<dbReference type="PANTHER" id="PTHR43381:SF5">
    <property type="entry name" value="TR-TYPE G DOMAIN-CONTAINING PROTEIN"/>
    <property type="match status" value="1"/>
</dbReference>
<sequence>MNITELARRLRVNPEEIRQKLPELGLSIGRRAIKIDNRQAQRIMEAWSEMRRRERLAQKVELQKASQLKKYHEDGEEQVIISLPAVITVRDFASRLNLPVPRLMQELMKNGILASLNERIDFNTASIIAEDIGFKAKLEEKGKEEDDTQSVDRVRAAVEGEKVESLQNRPPVIVVMGHVDHGKTKLLDAIRNTHVMETEAGGITQHIGAYQVVRKGQPMTFIDTPGHEAFTVMRSRGAKVADMAILVVAADDGVQPQTKEAINIIKSAGLPFLVAINKIDREGANVDRVKGQLAELQITSEDWGGKSVMVPISAKQGLHIDDLLDMILLVYDMEKEKIKSNPNRRAIGTVIESHVDTGAGPVATVLVQSGTLHVGETLGVRDILYGRVRAMLDWKGEQMKEAPPSTPVQIIGWKLSPAVGDIMEVPQDATVLKKIKSTDSSHKATEEMASLKKVSTESTEETGKKYLNLLIRTDVLGSLEAILGMLDRLEHEDVGVKVVQRGLGNITESDIASAEADHSLVIGFNVVPTPTAEEMARDKGVEIVQFQIIYKLFEDVLDRLQKLLPSETTITEIGKLEVLANFRHLDRGWIVGGRVKEGKILPKAKVRLSRGDVYVGEGEVETLQIGRSEIKEARQGQECGMNYVGKVKPEIGDVMEIYMEEKKAKKLEIRGVSKR</sequence>
<dbReference type="Pfam" id="PF00009">
    <property type="entry name" value="GTP_EFTU"/>
    <property type="match status" value="1"/>
</dbReference>